<organism evidence="1">
    <name type="scientific">Utricularia reniformis</name>
    <dbReference type="NCBI Taxonomy" id="192314"/>
    <lineage>
        <taxon>Eukaryota</taxon>
        <taxon>Viridiplantae</taxon>
        <taxon>Streptophyta</taxon>
        <taxon>Embryophyta</taxon>
        <taxon>Tracheophyta</taxon>
        <taxon>Spermatophyta</taxon>
        <taxon>Magnoliopsida</taxon>
        <taxon>eudicotyledons</taxon>
        <taxon>Gunneridae</taxon>
        <taxon>Pentapetalae</taxon>
        <taxon>asterids</taxon>
        <taxon>lamiids</taxon>
        <taxon>Lamiales</taxon>
        <taxon>Lentibulariaceae</taxon>
        <taxon>Utricularia</taxon>
    </lineage>
</organism>
<proteinExistence type="predicted"/>
<geneLocation type="mitochondrion" evidence="1"/>
<accession>A0A1Y0B0Z9</accession>
<gene>
    <name evidence="1" type="ORF">AEK19_MT0788</name>
</gene>
<dbReference type="AlphaFoldDB" id="A0A1Y0B0Z9"/>
<evidence type="ECO:0000313" key="1">
    <source>
        <dbReference type="EMBL" id="ART31029.1"/>
    </source>
</evidence>
<reference evidence="1" key="1">
    <citation type="submission" date="2017-03" db="EMBL/GenBank/DDBJ databases">
        <title>The mitochondrial genome of the carnivorous plant Utricularia reniformis (Lentibulariaceae): structure, comparative analysis and evolutionary landmarks.</title>
        <authorList>
            <person name="Silva S.R."/>
            <person name="Alvarenga D.O."/>
            <person name="Michael T.P."/>
            <person name="Miranda V.F.O."/>
            <person name="Varani A.M."/>
        </authorList>
    </citation>
    <scope>NUCLEOTIDE SEQUENCE</scope>
</reference>
<sequence length="150" mass="16669">MDGAINIALTLFPFIDPGPTIVLFCYHASRLSILSDCIGLRVPTIQQGWMQFIGRSPREVNMSLLQRKDMANRGWNPCRPLQGRGSVSLNHPKTTSATSFYHSPVSVSFNAGIPRFISLKEMITVEPIVSTRNSFSAACSVFSLRLLYSF</sequence>
<keyword evidence="1" id="KW-0496">Mitochondrion</keyword>
<name>A0A1Y0B0Z9_9LAMI</name>
<dbReference type="EMBL" id="KY774314">
    <property type="protein sequence ID" value="ART31029.1"/>
    <property type="molecule type" value="Genomic_DNA"/>
</dbReference>
<protein>
    <submittedName>
        <fullName evidence="1">Uncharacterized protein</fullName>
    </submittedName>
</protein>